<gene>
    <name evidence="2" type="ORF">C7B64_17520</name>
</gene>
<dbReference type="SUPFAM" id="SSF48452">
    <property type="entry name" value="TPR-like"/>
    <property type="match status" value="1"/>
</dbReference>
<dbReference type="AlphaFoldDB" id="A0A2T1C007"/>
<keyword evidence="3" id="KW-1185">Reference proteome</keyword>
<accession>A0A2T1C007</accession>
<reference evidence="2 3" key="1">
    <citation type="submission" date="2018-02" db="EMBL/GenBank/DDBJ databases">
        <authorList>
            <person name="Cohen D.B."/>
            <person name="Kent A.D."/>
        </authorList>
    </citation>
    <scope>NUCLEOTIDE SEQUENCE [LARGE SCALE GENOMIC DNA]</scope>
    <source>
        <strain evidence="2 3">CCAP 1448/3</strain>
    </source>
</reference>
<name>A0A2T1C007_9CYAN</name>
<proteinExistence type="predicted"/>
<dbReference type="Proteomes" id="UP000238762">
    <property type="component" value="Unassembled WGS sequence"/>
</dbReference>
<evidence type="ECO:0000313" key="2">
    <source>
        <dbReference type="EMBL" id="PSB01606.1"/>
    </source>
</evidence>
<feature type="repeat" description="TPR" evidence="1">
    <location>
        <begin position="7"/>
        <end position="40"/>
    </location>
</feature>
<evidence type="ECO:0000313" key="3">
    <source>
        <dbReference type="Proteomes" id="UP000238762"/>
    </source>
</evidence>
<dbReference type="PROSITE" id="PS50005">
    <property type="entry name" value="TPR"/>
    <property type="match status" value="1"/>
</dbReference>
<comment type="caution">
    <text evidence="2">The sequence shown here is derived from an EMBL/GenBank/DDBJ whole genome shotgun (WGS) entry which is preliminary data.</text>
</comment>
<dbReference type="OrthoDB" id="456017at2"/>
<reference evidence="2 3" key="2">
    <citation type="submission" date="2018-03" db="EMBL/GenBank/DDBJ databases">
        <title>The ancient ancestry and fast evolution of plastids.</title>
        <authorList>
            <person name="Moore K.R."/>
            <person name="Magnabosco C."/>
            <person name="Momper L."/>
            <person name="Gold D.A."/>
            <person name="Bosak T."/>
            <person name="Fournier G.P."/>
        </authorList>
    </citation>
    <scope>NUCLEOTIDE SEQUENCE [LARGE SCALE GENOMIC DNA]</scope>
    <source>
        <strain evidence="2 3">CCAP 1448/3</strain>
    </source>
</reference>
<dbReference type="InterPro" id="IPR011990">
    <property type="entry name" value="TPR-like_helical_dom_sf"/>
</dbReference>
<dbReference type="EMBL" id="PVWJ01000098">
    <property type="protein sequence ID" value="PSB01606.1"/>
    <property type="molecule type" value="Genomic_DNA"/>
</dbReference>
<sequence length="403" mass="46675">MPDPEQADTNFKLACVWLSKRKFERAIAGFQKVLELQPDHLQAAVHLEYAQQQQSWFQSRANSSQSGSLLHENPDGKLNLIGQKALVAHRCGWNFAIHALRSLHNSQGVLLDGFLEDTFIWQERQLKQVREPYTQPWVGFLHNPPAMPTWFFYDNSPQALFSKDNWQQSLQSCVGLFTLSEYYAQWLRQRIDKPVSALIHPTEIPELQFDYDRFIANPSKKIIQLGWWLRKLVAIYQLPIARNNPLGYQKVKLNAAFAPNAKAQLERLVAKQIEVEQIILDPVFFENTQELTHVSNQEYDELLSQNIGFIYLYDASANNAIIECIARATPLLVNPLPPVVEYLGEDYPLYFNTLTEAVEKVMDIELIHKTHQYLKSCSTRQKLSAEYFIKNLQTSEVYQRIHL</sequence>
<keyword evidence="1" id="KW-0802">TPR repeat</keyword>
<dbReference type="Gene3D" id="1.25.40.10">
    <property type="entry name" value="Tetratricopeptide repeat domain"/>
    <property type="match status" value="1"/>
</dbReference>
<evidence type="ECO:0000256" key="1">
    <source>
        <dbReference type="PROSITE-ProRule" id="PRU00339"/>
    </source>
</evidence>
<dbReference type="InterPro" id="IPR019734">
    <property type="entry name" value="TPR_rpt"/>
</dbReference>
<organism evidence="2 3">
    <name type="scientific">Merismopedia glauca CCAP 1448/3</name>
    <dbReference type="NCBI Taxonomy" id="1296344"/>
    <lineage>
        <taxon>Bacteria</taxon>
        <taxon>Bacillati</taxon>
        <taxon>Cyanobacteriota</taxon>
        <taxon>Cyanophyceae</taxon>
        <taxon>Synechococcales</taxon>
        <taxon>Merismopediaceae</taxon>
        <taxon>Merismopedia</taxon>
    </lineage>
</organism>
<protein>
    <submittedName>
        <fullName evidence="2">Uncharacterized protein</fullName>
    </submittedName>
</protein>